<dbReference type="SUPFAM" id="SSF46785">
    <property type="entry name" value="Winged helix' DNA-binding domain"/>
    <property type="match status" value="1"/>
</dbReference>
<dbReference type="InterPro" id="IPR036390">
    <property type="entry name" value="WH_DNA-bd_sf"/>
</dbReference>
<dbReference type="AlphaFoldDB" id="A0A6J4QTH3"/>
<dbReference type="InterPro" id="IPR036388">
    <property type="entry name" value="WH-like_DNA-bd_sf"/>
</dbReference>
<sequence>MDQDRETAAGREALRRELLAYGAASRTLNEWISGARALALLRAAISSGIFDAARTPSTVGEISAATGVEGPRVADVCLALEAHGVFERDGESYRLSEDYAALASPDALQSLPDLLAKERVLGRALESAASSQDAAFTELTSEDASAMALGVGMRPSSPTARALWASALAGMAPELYGLWEGGARHLEIGCGAANALLSLLATIPRLSAVGVEIDGGAIAIARRRARELGVDDRVELRHADARDLDEEASFDSANWSQQFFPAEGRGEVLAAAWRALKPDGYLLATMFGEPPGSAEALREPTGRSYALDRLAYGGWGVPVLGVEELREQVEGAGFEVLRTVSPPPNPLMVSRGIMLARRPKT</sequence>
<accession>A0A6J4QTH3</accession>
<dbReference type="Gene3D" id="3.40.50.150">
    <property type="entry name" value="Vaccinia Virus protein VP39"/>
    <property type="match status" value="1"/>
</dbReference>
<dbReference type="EMBL" id="CADCUW010000568">
    <property type="protein sequence ID" value="CAA9449062.1"/>
    <property type="molecule type" value="Genomic_DNA"/>
</dbReference>
<proteinExistence type="predicted"/>
<gene>
    <name evidence="2" type="ORF">AVDCRST_MAG01-01-4363</name>
</gene>
<dbReference type="InterPro" id="IPR029063">
    <property type="entry name" value="SAM-dependent_MTases_sf"/>
</dbReference>
<evidence type="ECO:0000259" key="1">
    <source>
        <dbReference type="Pfam" id="PF13649"/>
    </source>
</evidence>
<feature type="domain" description="Methyltransferase" evidence="1">
    <location>
        <begin position="186"/>
        <end position="280"/>
    </location>
</feature>
<name>A0A6J4QTH3_9ACTN</name>
<dbReference type="CDD" id="cd02440">
    <property type="entry name" value="AdoMet_MTases"/>
    <property type="match status" value="1"/>
</dbReference>
<organism evidence="2">
    <name type="scientific">uncultured Rubrobacteraceae bacterium</name>
    <dbReference type="NCBI Taxonomy" id="349277"/>
    <lineage>
        <taxon>Bacteria</taxon>
        <taxon>Bacillati</taxon>
        <taxon>Actinomycetota</taxon>
        <taxon>Rubrobacteria</taxon>
        <taxon>Rubrobacterales</taxon>
        <taxon>Rubrobacteraceae</taxon>
        <taxon>environmental samples</taxon>
    </lineage>
</organism>
<dbReference type="Gene3D" id="1.10.10.10">
    <property type="entry name" value="Winged helix-like DNA-binding domain superfamily/Winged helix DNA-binding domain"/>
    <property type="match status" value="1"/>
</dbReference>
<dbReference type="Pfam" id="PF13649">
    <property type="entry name" value="Methyltransf_25"/>
    <property type="match status" value="1"/>
</dbReference>
<dbReference type="SUPFAM" id="SSF53335">
    <property type="entry name" value="S-adenosyl-L-methionine-dependent methyltransferases"/>
    <property type="match status" value="1"/>
</dbReference>
<protein>
    <recommendedName>
        <fullName evidence="1">Methyltransferase domain-containing protein</fullName>
    </recommendedName>
</protein>
<reference evidence="2" key="1">
    <citation type="submission" date="2020-02" db="EMBL/GenBank/DDBJ databases">
        <authorList>
            <person name="Meier V. D."/>
        </authorList>
    </citation>
    <scope>NUCLEOTIDE SEQUENCE</scope>
    <source>
        <strain evidence="2">AVDCRST_MAG01</strain>
    </source>
</reference>
<evidence type="ECO:0000313" key="2">
    <source>
        <dbReference type="EMBL" id="CAA9449062.1"/>
    </source>
</evidence>
<dbReference type="InterPro" id="IPR041698">
    <property type="entry name" value="Methyltransf_25"/>
</dbReference>